<dbReference type="Pfam" id="PF02518">
    <property type="entry name" value="HATPase_c"/>
    <property type="match status" value="1"/>
</dbReference>
<feature type="domain" description="HAMP" evidence="12">
    <location>
        <begin position="194"/>
        <end position="245"/>
    </location>
</feature>
<evidence type="ECO:0000259" key="11">
    <source>
        <dbReference type="PROSITE" id="PS50109"/>
    </source>
</evidence>
<dbReference type="Pfam" id="PF00512">
    <property type="entry name" value="HisKA"/>
    <property type="match status" value="1"/>
</dbReference>
<comment type="subcellular location">
    <subcellularLocation>
        <location evidence="2">Membrane</location>
    </subcellularLocation>
</comment>
<dbReference type="Gene3D" id="1.10.287.130">
    <property type="match status" value="1"/>
</dbReference>
<proteinExistence type="predicted"/>
<dbReference type="InterPro" id="IPR050428">
    <property type="entry name" value="TCS_sensor_his_kinase"/>
</dbReference>
<reference evidence="13 14" key="1">
    <citation type="submission" date="2017-09" db="EMBL/GenBank/DDBJ databases">
        <title>A multilocus sequence analysis scheme for characterization of bacteria in the genus Thioclava.</title>
        <authorList>
            <person name="Liu Y."/>
            <person name="Shao Z."/>
        </authorList>
    </citation>
    <scope>NUCLEOTIDE SEQUENCE [LARGE SCALE GENOMIC DNA]</scope>
    <source>
        <strain evidence="13 14">CAU 1312</strain>
    </source>
</reference>
<sequence>MAEAAPLPRAERSLGLRVAMGVLSLLLVGGVVVALASFGYGRQAARTAFDRLLLGAANDIAETIIIEAGEPVADLPVSAFQLLGLAAQDRIGYALRDAEGRLLTGHATVQPAPPARSQPGRPAFFDGTLQGEAARFVTLTRRFAERDYSGAVTVTVGQTLLARNDMALGLTRNALIVTALGGIALMVLALVVIRRALRPLDRIAAELLARDPYDLTPMEAPVPAEVGVMLGAMNRFMRRLDRQVGSMRNLISDTAHQLRTPVAALRVQAELAADEPDAEKRGQMLERLARRSRSLGELLDQMLSRALVIHRTDSVPRQPVDLRDIALAVFETQDHELLAPGTAVELEIGPDPVEVLADEMSLIEAAKNMFNNALRHGAAPVRIGVEAQDGRAALWVEDAGQGPPPELLERIGARFERSAASRGQSAGLGLSILRAVAEAFEGEVRFGHSAVGFRVSLILPQMTEASR</sequence>
<evidence type="ECO:0000256" key="5">
    <source>
        <dbReference type="ARBA" id="ARBA00022679"/>
    </source>
</evidence>
<dbReference type="InterPro" id="IPR036097">
    <property type="entry name" value="HisK_dim/P_sf"/>
</dbReference>
<dbReference type="InterPro" id="IPR003594">
    <property type="entry name" value="HATPase_dom"/>
</dbReference>
<dbReference type="Gene3D" id="3.30.565.10">
    <property type="entry name" value="Histidine kinase-like ATPase, C-terminal domain"/>
    <property type="match status" value="1"/>
</dbReference>
<evidence type="ECO:0000256" key="8">
    <source>
        <dbReference type="ARBA" id="ARBA00022989"/>
    </source>
</evidence>
<dbReference type="InterPro" id="IPR003661">
    <property type="entry name" value="HisK_dim/P_dom"/>
</dbReference>
<dbReference type="EC" id="2.7.13.3" evidence="3"/>
<dbReference type="InterPro" id="IPR036890">
    <property type="entry name" value="HATPase_C_sf"/>
</dbReference>
<evidence type="ECO:0000256" key="9">
    <source>
        <dbReference type="ARBA" id="ARBA00023012"/>
    </source>
</evidence>
<dbReference type="PANTHER" id="PTHR45436">
    <property type="entry name" value="SENSOR HISTIDINE KINASE YKOH"/>
    <property type="match status" value="1"/>
</dbReference>
<dbReference type="SUPFAM" id="SSF47384">
    <property type="entry name" value="Homodimeric domain of signal transducing histidine kinase"/>
    <property type="match status" value="1"/>
</dbReference>
<dbReference type="Pfam" id="PF08521">
    <property type="entry name" value="2CSK_N"/>
    <property type="match status" value="1"/>
</dbReference>
<dbReference type="SUPFAM" id="SSF55874">
    <property type="entry name" value="ATPase domain of HSP90 chaperone/DNA topoisomerase II/histidine kinase"/>
    <property type="match status" value="1"/>
</dbReference>
<dbReference type="InterPro" id="IPR005467">
    <property type="entry name" value="His_kinase_dom"/>
</dbReference>
<evidence type="ECO:0000313" key="13">
    <source>
        <dbReference type="EMBL" id="PCD77927.1"/>
    </source>
</evidence>
<evidence type="ECO:0000313" key="14">
    <source>
        <dbReference type="Proteomes" id="UP000243507"/>
    </source>
</evidence>
<protein>
    <recommendedName>
        <fullName evidence="3">histidine kinase</fullName>
        <ecNumber evidence="3">2.7.13.3</ecNumber>
    </recommendedName>
</protein>
<feature type="domain" description="Histidine kinase" evidence="11">
    <location>
        <begin position="253"/>
        <end position="463"/>
    </location>
</feature>
<evidence type="ECO:0000256" key="6">
    <source>
        <dbReference type="ARBA" id="ARBA00022692"/>
    </source>
</evidence>
<dbReference type="EMBL" id="NTJD01000001">
    <property type="protein sequence ID" value="PCD77927.1"/>
    <property type="molecule type" value="Genomic_DNA"/>
</dbReference>
<keyword evidence="6 10" id="KW-0812">Transmembrane</keyword>
<evidence type="ECO:0000256" key="3">
    <source>
        <dbReference type="ARBA" id="ARBA00012438"/>
    </source>
</evidence>
<dbReference type="GO" id="GO:0005886">
    <property type="term" value="C:plasma membrane"/>
    <property type="evidence" value="ECO:0007669"/>
    <property type="project" value="TreeGrafter"/>
</dbReference>
<dbReference type="Proteomes" id="UP000243507">
    <property type="component" value="Unassembled WGS sequence"/>
</dbReference>
<keyword evidence="14" id="KW-1185">Reference proteome</keyword>
<dbReference type="PROSITE" id="PS50885">
    <property type="entry name" value="HAMP"/>
    <property type="match status" value="1"/>
</dbReference>
<dbReference type="InterPro" id="IPR003660">
    <property type="entry name" value="HAMP_dom"/>
</dbReference>
<keyword evidence="9" id="KW-0902">Two-component regulatory system</keyword>
<evidence type="ECO:0000256" key="7">
    <source>
        <dbReference type="ARBA" id="ARBA00022777"/>
    </source>
</evidence>
<keyword evidence="7 13" id="KW-0418">Kinase</keyword>
<evidence type="ECO:0000256" key="2">
    <source>
        <dbReference type="ARBA" id="ARBA00004370"/>
    </source>
</evidence>
<dbReference type="InterPro" id="IPR013727">
    <property type="entry name" value="2CSK_N"/>
</dbReference>
<keyword evidence="5" id="KW-0808">Transferase</keyword>
<dbReference type="PROSITE" id="PS50109">
    <property type="entry name" value="HIS_KIN"/>
    <property type="match status" value="1"/>
</dbReference>
<dbReference type="AlphaFoldDB" id="A0A2A4CTV9"/>
<evidence type="ECO:0000256" key="1">
    <source>
        <dbReference type="ARBA" id="ARBA00000085"/>
    </source>
</evidence>
<accession>A0A2A4CTV9</accession>
<comment type="caution">
    <text evidence="13">The sequence shown here is derived from an EMBL/GenBank/DDBJ whole genome shotgun (WGS) entry which is preliminary data.</text>
</comment>
<dbReference type="OrthoDB" id="913606at2"/>
<dbReference type="CDD" id="cd00082">
    <property type="entry name" value="HisKA"/>
    <property type="match status" value="1"/>
</dbReference>
<dbReference type="GO" id="GO:0000155">
    <property type="term" value="F:phosphorelay sensor kinase activity"/>
    <property type="evidence" value="ECO:0007669"/>
    <property type="project" value="InterPro"/>
</dbReference>
<feature type="transmembrane region" description="Helical" evidence="10">
    <location>
        <begin position="20"/>
        <end position="41"/>
    </location>
</feature>
<organism evidence="13 14">
    <name type="scientific">Pseudothioclava arenosa</name>
    <dbReference type="NCBI Taxonomy" id="1795308"/>
    <lineage>
        <taxon>Bacteria</taxon>
        <taxon>Pseudomonadati</taxon>
        <taxon>Pseudomonadota</taxon>
        <taxon>Alphaproteobacteria</taxon>
        <taxon>Rhodobacterales</taxon>
        <taxon>Paracoccaceae</taxon>
        <taxon>Pseudothioclava</taxon>
    </lineage>
</organism>
<dbReference type="PANTHER" id="PTHR45436:SF1">
    <property type="entry name" value="SENSOR PROTEIN QSEC"/>
    <property type="match status" value="1"/>
</dbReference>
<evidence type="ECO:0000259" key="12">
    <source>
        <dbReference type="PROSITE" id="PS50885"/>
    </source>
</evidence>
<dbReference type="SMART" id="SM00387">
    <property type="entry name" value="HATPase_c"/>
    <property type="match status" value="1"/>
</dbReference>
<keyword evidence="10" id="KW-0472">Membrane</keyword>
<feature type="transmembrane region" description="Helical" evidence="10">
    <location>
        <begin position="173"/>
        <end position="193"/>
    </location>
</feature>
<gene>
    <name evidence="13" type="ORF">CLN94_01015</name>
</gene>
<name>A0A2A4CTV9_9RHOB</name>
<keyword evidence="8 10" id="KW-1133">Transmembrane helix</keyword>
<keyword evidence="4" id="KW-0597">Phosphoprotein</keyword>
<comment type="catalytic activity">
    <reaction evidence="1">
        <text>ATP + protein L-histidine = ADP + protein N-phospho-L-histidine.</text>
        <dbReference type="EC" id="2.7.13.3"/>
    </reaction>
</comment>
<evidence type="ECO:0000256" key="4">
    <source>
        <dbReference type="ARBA" id="ARBA00022553"/>
    </source>
</evidence>
<dbReference type="RefSeq" id="WP_096430102.1">
    <property type="nucleotide sequence ID" value="NZ_NTJD01000001.1"/>
</dbReference>
<evidence type="ECO:0000256" key="10">
    <source>
        <dbReference type="SAM" id="Phobius"/>
    </source>
</evidence>
<dbReference type="SMART" id="SM00388">
    <property type="entry name" value="HisKA"/>
    <property type="match status" value="1"/>
</dbReference>